<dbReference type="Proteomes" id="UP000275024">
    <property type="component" value="Unassembled WGS sequence"/>
</dbReference>
<evidence type="ECO:0000313" key="5">
    <source>
        <dbReference type="Proteomes" id="UP000275024"/>
    </source>
</evidence>
<accession>A0A3A9WEZ2</accession>
<evidence type="ECO:0000256" key="1">
    <source>
        <dbReference type="SAM" id="MobiDB-lite"/>
    </source>
</evidence>
<dbReference type="EMBL" id="RBDX01000004">
    <property type="protein sequence ID" value="RKN10873.1"/>
    <property type="molecule type" value="Genomic_DNA"/>
</dbReference>
<keyword evidence="4" id="KW-1185">Reference proteome</keyword>
<name>A0A3A9WEZ2_9ACTN</name>
<proteinExistence type="predicted"/>
<evidence type="ECO:0000313" key="4">
    <source>
        <dbReference type="Proteomes" id="UP000268652"/>
    </source>
</evidence>
<dbReference type="AlphaFoldDB" id="A0A3A9WEZ2"/>
<comment type="caution">
    <text evidence="2">The sequence shown here is derived from an EMBL/GenBank/DDBJ whole genome shotgun (WGS) entry which is preliminary data.</text>
</comment>
<protein>
    <submittedName>
        <fullName evidence="2">Uncharacterized protein</fullName>
    </submittedName>
</protein>
<sequence>MGERGEFGRGPGGGFGNHFSGRAENVVQAQHVGSVHFHGQSGIDARFAGRWREDFHDGTSPTVVWELRLNGAFAARPTGAPRGGWGALRRLAVREWFGEWRVAHPQGGTSWIELLATDVDSPALGLVSALTRQPPERRDTLTALTRSAGIGPWSGSGFTLSWTTHKGDPAGSVWTRI</sequence>
<dbReference type="EMBL" id="RBDY01000004">
    <property type="protein sequence ID" value="RKN25137.1"/>
    <property type="molecule type" value="Genomic_DNA"/>
</dbReference>
<organism evidence="2 5">
    <name type="scientific">Streptomyces radicis</name>
    <dbReference type="NCBI Taxonomy" id="1750517"/>
    <lineage>
        <taxon>Bacteria</taxon>
        <taxon>Bacillati</taxon>
        <taxon>Actinomycetota</taxon>
        <taxon>Actinomycetes</taxon>
        <taxon>Kitasatosporales</taxon>
        <taxon>Streptomycetaceae</taxon>
        <taxon>Streptomyces</taxon>
    </lineage>
</organism>
<gene>
    <name evidence="3" type="ORF">D7318_07750</name>
    <name evidence="2" type="ORF">D7319_06895</name>
</gene>
<feature type="region of interest" description="Disordered" evidence="1">
    <location>
        <begin position="1"/>
        <end position="20"/>
    </location>
</feature>
<reference evidence="4 5" key="1">
    <citation type="submission" date="2018-09" db="EMBL/GenBank/DDBJ databases">
        <title>Streptomyces sp. nov. DS1-2, an endophytic actinomycete isolated from roots of Dendrobium scabrilingue.</title>
        <authorList>
            <person name="Kuncharoen N."/>
            <person name="Kudo T."/>
            <person name="Ohkuma M."/>
            <person name="Yuki M."/>
            <person name="Tanasupawat S."/>
        </authorList>
    </citation>
    <scope>NUCLEOTIDE SEQUENCE [LARGE SCALE GENOMIC DNA]</scope>
    <source>
        <strain evidence="2 5">AZ1-7</strain>
        <strain evidence="3 4">DS1-2</strain>
    </source>
</reference>
<evidence type="ECO:0000313" key="2">
    <source>
        <dbReference type="EMBL" id="RKN10873.1"/>
    </source>
</evidence>
<dbReference type="RefSeq" id="WP_120696143.1">
    <property type="nucleotide sequence ID" value="NZ_RBDX01000004.1"/>
</dbReference>
<dbReference type="Proteomes" id="UP000268652">
    <property type="component" value="Unassembled WGS sequence"/>
</dbReference>
<evidence type="ECO:0000313" key="3">
    <source>
        <dbReference type="EMBL" id="RKN25137.1"/>
    </source>
</evidence>